<name>A0A2G8KED1_STIJA</name>
<dbReference type="SUPFAM" id="SSF56219">
    <property type="entry name" value="DNase I-like"/>
    <property type="match status" value="1"/>
</dbReference>
<dbReference type="OrthoDB" id="6761209at2759"/>
<dbReference type="PANTHER" id="PTHR46670">
    <property type="entry name" value="ENDO/EXONUCLEASE/PHOSPHATASE DOMAIN-CONTAINING PROTEIN"/>
    <property type="match status" value="1"/>
</dbReference>
<dbReference type="PANTHER" id="PTHR46670:SF3">
    <property type="entry name" value="ENDONUCLEASE_EXONUCLEASE_PHOSPHATASE DOMAIN-CONTAINING PROTEIN"/>
    <property type="match status" value="1"/>
</dbReference>
<dbReference type="AlphaFoldDB" id="A0A2G8KED1"/>
<comment type="caution">
    <text evidence="1">The sequence shown here is derived from an EMBL/GenBank/DDBJ whole genome shotgun (WGS) entry which is preliminary data.</text>
</comment>
<protein>
    <recommendedName>
        <fullName evidence="3">Endonuclease/exonuclease/phosphatase domain-containing protein</fullName>
    </recommendedName>
</protein>
<dbReference type="Proteomes" id="UP000230750">
    <property type="component" value="Unassembled WGS sequence"/>
</dbReference>
<gene>
    <name evidence="1" type="ORF">BSL78_16775</name>
</gene>
<dbReference type="STRING" id="307972.A0A2G8KED1"/>
<proteinExistence type="predicted"/>
<evidence type="ECO:0000313" key="2">
    <source>
        <dbReference type="Proteomes" id="UP000230750"/>
    </source>
</evidence>
<evidence type="ECO:0000313" key="1">
    <source>
        <dbReference type="EMBL" id="PIK46354.1"/>
    </source>
</evidence>
<accession>A0A2G8KED1</accession>
<sequence>MDISVSSSGQQPLRLLSVYRPPSSKSKQTPSTFFREFAILLETISVVQCRLLFAGDFNFSSGLRQHVTGATHKKGHTLDLIISHETDSLVSNLILYGHPSDHYAVKCDLEVARPKPTKCTVRQRRLKDVDLDALRHDVVNSPLILNPADDPDVLIEQYHTVLSDVLDKHAPVKTRKITLRPHAPWYDESLRNAKRKKRSYERKWKSSGLEVDKQAFQESCSEFKELLDSTKTKYHRSVISECDQKQLFNVIPSLKLHQCYLQECLLQT</sequence>
<dbReference type="InterPro" id="IPR036691">
    <property type="entry name" value="Endo/exonu/phosph_ase_sf"/>
</dbReference>
<evidence type="ECO:0008006" key="3">
    <source>
        <dbReference type="Google" id="ProtNLM"/>
    </source>
</evidence>
<dbReference type="EMBL" id="MRZV01000650">
    <property type="protein sequence ID" value="PIK46354.1"/>
    <property type="molecule type" value="Genomic_DNA"/>
</dbReference>
<reference evidence="1 2" key="1">
    <citation type="journal article" date="2017" name="PLoS Biol.">
        <title>The sea cucumber genome provides insights into morphological evolution and visceral regeneration.</title>
        <authorList>
            <person name="Zhang X."/>
            <person name="Sun L."/>
            <person name="Yuan J."/>
            <person name="Sun Y."/>
            <person name="Gao Y."/>
            <person name="Zhang L."/>
            <person name="Li S."/>
            <person name="Dai H."/>
            <person name="Hamel J.F."/>
            <person name="Liu C."/>
            <person name="Yu Y."/>
            <person name="Liu S."/>
            <person name="Lin W."/>
            <person name="Guo K."/>
            <person name="Jin S."/>
            <person name="Xu P."/>
            <person name="Storey K.B."/>
            <person name="Huan P."/>
            <person name="Zhang T."/>
            <person name="Zhou Y."/>
            <person name="Zhang J."/>
            <person name="Lin C."/>
            <person name="Li X."/>
            <person name="Xing L."/>
            <person name="Huo D."/>
            <person name="Sun M."/>
            <person name="Wang L."/>
            <person name="Mercier A."/>
            <person name="Li F."/>
            <person name="Yang H."/>
            <person name="Xiang J."/>
        </authorList>
    </citation>
    <scope>NUCLEOTIDE SEQUENCE [LARGE SCALE GENOMIC DNA]</scope>
    <source>
        <strain evidence="1">Shaxun</strain>
        <tissue evidence="1">Muscle</tissue>
    </source>
</reference>
<keyword evidence="2" id="KW-1185">Reference proteome</keyword>
<organism evidence="1 2">
    <name type="scientific">Stichopus japonicus</name>
    <name type="common">Sea cucumber</name>
    <dbReference type="NCBI Taxonomy" id="307972"/>
    <lineage>
        <taxon>Eukaryota</taxon>
        <taxon>Metazoa</taxon>
        <taxon>Echinodermata</taxon>
        <taxon>Eleutherozoa</taxon>
        <taxon>Echinozoa</taxon>
        <taxon>Holothuroidea</taxon>
        <taxon>Aspidochirotacea</taxon>
        <taxon>Aspidochirotida</taxon>
        <taxon>Stichopodidae</taxon>
        <taxon>Apostichopus</taxon>
    </lineage>
</organism>
<dbReference type="Gene3D" id="3.60.10.10">
    <property type="entry name" value="Endonuclease/exonuclease/phosphatase"/>
    <property type="match status" value="1"/>
</dbReference>